<feature type="region of interest" description="Disordered" evidence="1">
    <location>
        <begin position="837"/>
        <end position="883"/>
    </location>
</feature>
<feature type="compositionally biased region" description="Low complexity" evidence="1">
    <location>
        <begin position="1450"/>
        <end position="1468"/>
    </location>
</feature>
<feature type="compositionally biased region" description="Low complexity" evidence="1">
    <location>
        <begin position="163"/>
        <end position="181"/>
    </location>
</feature>
<feature type="compositionally biased region" description="Basic and acidic residues" evidence="1">
    <location>
        <begin position="1803"/>
        <end position="1820"/>
    </location>
</feature>
<feature type="compositionally biased region" description="Polar residues" evidence="1">
    <location>
        <begin position="550"/>
        <end position="564"/>
    </location>
</feature>
<feature type="region of interest" description="Disordered" evidence="1">
    <location>
        <begin position="1065"/>
        <end position="1096"/>
    </location>
</feature>
<feature type="compositionally biased region" description="Polar residues" evidence="1">
    <location>
        <begin position="107"/>
        <end position="155"/>
    </location>
</feature>
<feature type="compositionally biased region" description="Basic and acidic residues" evidence="1">
    <location>
        <begin position="1924"/>
        <end position="1942"/>
    </location>
</feature>
<feature type="region of interest" description="Disordered" evidence="1">
    <location>
        <begin position="1357"/>
        <end position="1386"/>
    </location>
</feature>
<dbReference type="Proteomes" id="UP000807716">
    <property type="component" value="Unassembled WGS sequence"/>
</dbReference>
<accession>A0A9P6Q7K0</accession>
<dbReference type="EMBL" id="JAAAJB010000227">
    <property type="protein sequence ID" value="KAG0261086.1"/>
    <property type="molecule type" value="Genomic_DNA"/>
</dbReference>
<sequence>MSAPRPIPGRDQHQQQQQQPLKALAVWQPSVPNMSPPKSANIISGPLELKTRDPLPLLPPVPSASYPSLTRNGSGRHAPTSTLRHQSSNPNLRHKTSQPLLRGAGGSNNESSEAASRPWTPNQMSSSLTTPDQSPLISNSSPLRSHSPAPTSLANARSGGSAGSSFSHSSSPSQSIDGSGSTNMLLPTSPGSNSNGQHQASGGNSPLQRSNSRVQYTSPLFRSSNNNSSNNNNQYPSSSRSTTASPALSPSSSPGLRRQGSILKNAPKDAPYLHSSRIGTQLENLTQSWEPSPLQQQQHHQQFLQQQQQQQQPPSAHVTPKSPVSGPATASAVADASGPDSYLPTSSSSSSSLAAPHDASEPHPQHPASSPPSSSSTFTSTAAVAATLTTMTGQDAEPATGHEAHSSSISQDEQTLQGINSNNINSSNAPGENAAPALLSVSEDGVKSSGAEGTDEKKEDDQPRYASRDSTNYKVPVPPSPVNSPHAGPASRPPNSFGFLSSDPSANNGHRQKPPVPPPMHTGPYDAPTGVNAPVVTSAPIPQPPHSHSRQGSQSMTSPITSPTGRRHPYHPWETILPPTGHGQDHQDDGDYEDEGNMTDGDVLSGGEDQRHRHPGQRRGPHPDASGAPYGYVPPTQQQESAHPYSTDPQAPPPPPHDFTPTRSAPQPPNLSAFPAGVPNNRQAEIQHIMYIQQQQALFLQEKAMNPPLNKKTSNGNLSGGGGDSKSKRHSRHRKKISVISDPKLLSTTNQVRTVPIIRPADDSDGEDGGTKSEYTSGGEGIKRTVRKMKKVVRHVLPQQHQSGDESDGGHGGSKSDFEQRKGGLKQLKALKSKLAKKLNRPNQQHMAGSARSSVADNQHQHHLQQHYHHDQLHNQRAADGSQHRPVQFFSEENLRSRFLAQAEGGGSQSFAEAAASLRRSNTTREGSVRRYGAGGDKEEYYSGDENDHAQATGTSQDQQGATLQVPGGNMDMANNRTKFASRTFEKDEMIEFRDASGDTFFVPKWDQDPRADEVRSVVSVVTSSSRKLERSTSNATVASTSTNKSMTSRPLGSIAERLKATATIEEGGEEGELDSKKDVSDATCPTSPTATNLGGGSLAAIATVTAVGPLLPEDGEDSDAERHRMAKQIEREILGEETESRRKKDQEEQERRQSSAQEDPSKHPELEQQQYIPPPPPTTVGVTTVADVPVPSQFAESEEIKGVASMATTVSSISTTTTVTTSVQTASQASSSNATSPRTSVGAATNDIRASVISDGTSSNVSSIGGVVNAQMLVRQPSVKRSIKRQGDDGRMQLGDNEESQLQQSIPVGLGISLEPATPTHDGSNKILTRDLDIHGRLDAVLAQMSLTGKSLPALPTEAAESGIEAEQSENTSSSTSSLRPPLKVALPIRPLSPIKRANSTSPKSPLELFRSASIGGLASLLTGAAAAAAASSKDKVNAPLPQPPTETSSSSSFSSGPNSARSSSQSTTIMSVNGTQIDLLSAPSAPLPTPTGATATTTTTTMTIQPPASPLPAVIARQNSMLSERQSVKSMYADSIYDYYAYDSASEHESIAGDAANRLSVISIPQQQQQQQQLSSSYDENAKRALFPTAAAATALVDNKIDLTTVTDNRMSVLSTRSTRSTRTPPPPPSPSASIAVPSPTPGTPTEKSEEQHVHFEDLPMAVPFRMSMMTTVAVDQSDPLIQQQHPLRPPRHPMRQSRLSLSSSISSSSFSTVTTTTTTNTNTNYPNTPGSHGGGGGDHEGNPRASMLSMLSSAASATSDFTATDSWISKRQTRDLENWDEELEQEQQEQQEQQQQQQQQEREHDQTLLEHEHHEGQEQLQLQQLQQQQQQQQQPSVYDQDQELEREVIPQEPSDLSHPEAFPQSLEAAAAHRILEADVKPRHPLSISGSSSESEDGDVGNNSDLDELEVAATPIPTAAADHMDTIMHEPIDDGRDVTTHSHSSHSDSNSDSDENDDDDDDNNNHDVDVLATPVKAREPRVRQRQWKRKTWDPNHGPGSGSGSYDDSDASSSSSDSATSSSDSEEGHAADSSSSLADRPRRVLSHRRRPRRRSSQRSVSPSSSSSSSSSSTGTATRGRRRTQRSVSPSDSFVSSRSRSRSRSLSHSRSRSRSTSPRRAGISGGGDGDHAGVRQSVISSSRRSSQSSHFYFDGHSTSDEEQGDQEQQSNHQAMFHSNQQQQQQPQQLGEQYHLHQQEYEHN</sequence>
<feature type="compositionally biased region" description="Low complexity" evidence="1">
    <location>
        <begin position="2086"/>
        <end position="2098"/>
    </location>
</feature>
<feature type="compositionally biased region" description="Low complexity" evidence="1">
    <location>
        <begin position="2134"/>
        <end position="2149"/>
    </location>
</feature>
<feature type="compositionally biased region" description="Low complexity" evidence="1">
    <location>
        <begin position="223"/>
        <end position="261"/>
    </location>
</feature>
<feature type="region of interest" description="Disordered" evidence="1">
    <location>
        <begin position="913"/>
        <end position="974"/>
    </location>
</feature>
<feature type="compositionally biased region" description="Basic and acidic residues" evidence="1">
    <location>
        <begin position="2193"/>
        <end position="2203"/>
    </location>
</feature>
<feature type="region of interest" description="Disordered" evidence="1">
    <location>
        <begin position="797"/>
        <end position="821"/>
    </location>
</feature>
<feature type="compositionally biased region" description="Low complexity" evidence="1">
    <location>
        <begin position="2012"/>
        <end position="2024"/>
    </location>
</feature>
<comment type="caution">
    <text evidence="2">The sequence shown here is derived from an EMBL/GenBank/DDBJ whole genome shotgun (WGS) entry which is preliminary data.</text>
</comment>
<feature type="compositionally biased region" description="Acidic residues" evidence="1">
    <location>
        <begin position="1953"/>
        <end position="1964"/>
    </location>
</feature>
<feature type="compositionally biased region" description="Polar residues" evidence="1">
    <location>
        <begin position="1084"/>
        <end position="1093"/>
    </location>
</feature>
<gene>
    <name evidence="2" type="ORF">DFQ27_003150</name>
</gene>
<feature type="compositionally biased region" description="Low complexity" evidence="1">
    <location>
        <begin position="294"/>
        <end position="312"/>
    </location>
</feature>
<evidence type="ECO:0000256" key="1">
    <source>
        <dbReference type="SAM" id="MobiDB-lite"/>
    </source>
</evidence>
<feature type="compositionally biased region" description="Polar residues" evidence="1">
    <location>
        <begin position="182"/>
        <end position="222"/>
    </location>
</feature>
<feature type="compositionally biased region" description="Low complexity" evidence="1">
    <location>
        <begin position="1703"/>
        <end position="1733"/>
    </location>
</feature>
<feature type="region of interest" description="Disordered" evidence="1">
    <location>
        <begin position="1614"/>
        <end position="1655"/>
    </location>
</feature>
<feature type="compositionally biased region" description="Low complexity" evidence="1">
    <location>
        <begin position="1028"/>
        <end position="1044"/>
    </location>
</feature>
<organism evidence="2 3">
    <name type="scientific">Actinomortierella ambigua</name>
    <dbReference type="NCBI Taxonomy" id="1343610"/>
    <lineage>
        <taxon>Eukaryota</taxon>
        <taxon>Fungi</taxon>
        <taxon>Fungi incertae sedis</taxon>
        <taxon>Mucoromycota</taxon>
        <taxon>Mortierellomycotina</taxon>
        <taxon>Mortierellomycetes</taxon>
        <taxon>Mortierellales</taxon>
        <taxon>Mortierellaceae</taxon>
        <taxon>Actinomortierella</taxon>
    </lineage>
</organism>
<feature type="compositionally biased region" description="Polar residues" evidence="1">
    <location>
        <begin position="79"/>
        <end position="91"/>
    </location>
</feature>
<feature type="compositionally biased region" description="Basic residues" evidence="1">
    <location>
        <begin position="2099"/>
        <end position="2113"/>
    </location>
</feature>
<dbReference type="OrthoDB" id="2436736at2759"/>
<feature type="compositionally biased region" description="Polar residues" evidence="1">
    <location>
        <begin position="841"/>
        <end position="856"/>
    </location>
</feature>
<feature type="compositionally biased region" description="Low complexity" evidence="1">
    <location>
        <begin position="1821"/>
        <end position="1837"/>
    </location>
</feature>
<feature type="compositionally biased region" description="Basic and acidic residues" evidence="1">
    <location>
        <begin position="1131"/>
        <end position="1167"/>
    </location>
</feature>
<feature type="compositionally biased region" description="Acidic residues" evidence="1">
    <location>
        <begin position="1896"/>
        <end position="1912"/>
    </location>
</feature>
<feature type="compositionally biased region" description="Low complexity" evidence="1">
    <location>
        <begin position="366"/>
        <end position="390"/>
    </location>
</feature>
<protein>
    <submittedName>
        <fullName evidence="2">Uncharacterized protein</fullName>
    </submittedName>
</protein>
<feature type="compositionally biased region" description="Polar residues" evidence="1">
    <location>
        <begin position="277"/>
        <end position="290"/>
    </location>
</feature>
<feature type="region of interest" description="Disordered" evidence="1">
    <location>
        <begin position="1436"/>
        <end position="1469"/>
    </location>
</feature>
<feature type="compositionally biased region" description="Basic and acidic residues" evidence="1">
    <location>
        <begin position="936"/>
        <end position="949"/>
    </location>
</feature>
<name>A0A9P6Q7K0_9FUNG</name>
<feature type="compositionally biased region" description="Polar residues" evidence="1">
    <location>
        <begin position="30"/>
        <end position="42"/>
    </location>
</feature>
<feature type="region of interest" description="Disordered" evidence="1">
    <location>
        <begin position="702"/>
        <end position="738"/>
    </location>
</feature>
<feature type="region of interest" description="Disordered" evidence="1">
    <location>
        <begin position="1784"/>
        <end position="2203"/>
    </location>
</feature>
<feature type="compositionally biased region" description="Low complexity" evidence="1">
    <location>
        <begin position="419"/>
        <end position="428"/>
    </location>
</feature>
<feature type="compositionally biased region" description="Basic residues" evidence="1">
    <location>
        <begin position="2044"/>
        <end position="2057"/>
    </location>
</feature>
<feature type="region of interest" description="Disordered" evidence="1">
    <location>
        <begin position="1279"/>
        <end position="1300"/>
    </location>
</feature>
<feature type="region of interest" description="Disordered" evidence="1">
    <location>
        <begin position="754"/>
        <end position="784"/>
    </location>
</feature>
<feature type="region of interest" description="Disordered" evidence="1">
    <location>
        <begin position="1"/>
        <end position="680"/>
    </location>
</feature>
<reference evidence="2" key="1">
    <citation type="journal article" date="2020" name="Fungal Divers.">
        <title>Resolving the Mortierellaceae phylogeny through synthesis of multi-gene phylogenetics and phylogenomics.</title>
        <authorList>
            <person name="Vandepol N."/>
            <person name="Liber J."/>
            <person name="Desiro A."/>
            <person name="Na H."/>
            <person name="Kennedy M."/>
            <person name="Barry K."/>
            <person name="Grigoriev I.V."/>
            <person name="Miller A.N."/>
            <person name="O'Donnell K."/>
            <person name="Stajich J.E."/>
            <person name="Bonito G."/>
        </authorList>
    </citation>
    <scope>NUCLEOTIDE SEQUENCE</scope>
    <source>
        <strain evidence="2">BC1065</strain>
    </source>
</reference>
<feature type="compositionally biased region" description="Polar residues" evidence="1">
    <location>
        <begin position="2170"/>
        <end position="2179"/>
    </location>
</feature>
<feature type="compositionally biased region" description="Low complexity" evidence="1">
    <location>
        <begin position="1793"/>
        <end position="1802"/>
    </location>
</feature>
<proteinExistence type="predicted"/>
<feature type="region of interest" description="Disordered" evidence="1">
    <location>
        <begin position="1028"/>
        <end position="1049"/>
    </location>
</feature>
<feature type="compositionally biased region" description="Basic and acidic residues" evidence="1">
    <location>
        <begin position="454"/>
        <end position="467"/>
    </location>
</feature>
<feature type="compositionally biased region" description="Low complexity" evidence="1">
    <location>
        <begin position="2058"/>
        <end position="2078"/>
    </location>
</feature>
<feature type="compositionally biased region" description="Polar residues" evidence="1">
    <location>
        <begin position="406"/>
        <end position="418"/>
    </location>
</feature>
<evidence type="ECO:0000313" key="2">
    <source>
        <dbReference type="EMBL" id="KAG0261086.1"/>
    </source>
</evidence>
<feature type="compositionally biased region" description="Basic residues" evidence="1">
    <location>
        <begin position="727"/>
        <end position="737"/>
    </location>
</feature>
<feature type="compositionally biased region" description="Polar residues" evidence="1">
    <location>
        <begin position="950"/>
        <end position="963"/>
    </location>
</feature>
<evidence type="ECO:0000313" key="3">
    <source>
        <dbReference type="Proteomes" id="UP000807716"/>
    </source>
</evidence>
<keyword evidence="3" id="KW-1185">Reference proteome</keyword>
<feature type="region of interest" description="Disordered" evidence="1">
    <location>
        <begin position="1131"/>
        <end position="1186"/>
    </location>
</feature>
<feature type="compositionally biased region" description="Polar residues" evidence="1">
    <location>
        <begin position="498"/>
        <end position="509"/>
    </location>
</feature>
<feature type="region of interest" description="Disordered" evidence="1">
    <location>
        <begin position="1686"/>
        <end position="1748"/>
    </location>
</feature>